<dbReference type="PANTHER" id="PTHR12387:SF0">
    <property type="entry name" value="26S PROTEASOME NON-ATPASE REGULATORY SUBUNIT 8"/>
    <property type="match status" value="1"/>
</dbReference>
<name>A0A1Y1UVG8_9FUNG</name>
<dbReference type="InterPro" id="IPR033464">
    <property type="entry name" value="CSN8_PSD8_EIF3K"/>
</dbReference>
<dbReference type="Pfam" id="PF10075">
    <property type="entry name" value="CSN8_PSD8_EIF3K"/>
    <property type="match status" value="1"/>
</dbReference>
<dbReference type="FunFam" id="1.25.40.990:FF:000001">
    <property type="entry name" value="26S proteasome non-ATPase regulatory subunit"/>
    <property type="match status" value="1"/>
</dbReference>
<accession>A0A1Y1UVG8</accession>
<protein>
    <recommendedName>
        <fullName evidence="3">PCI domain-containing protein</fullName>
    </recommendedName>
</protein>
<dbReference type="GO" id="GO:0005634">
    <property type="term" value="C:nucleus"/>
    <property type="evidence" value="ECO:0007669"/>
    <property type="project" value="TreeGrafter"/>
</dbReference>
<reference evidence="4" key="2">
    <citation type="submission" date="2016-08" db="EMBL/GenBank/DDBJ databases">
        <title>Pervasive Adenine N6-methylation of Active Genes in Fungi.</title>
        <authorList>
            <consortium name="DOE Joint Genome Institute"/>
            <person name="Mondo S.J."/>
            <person name="Dannebaum R.O."/>
            <person name="Kuo R.C."/>
            <person name="Labutti K."/>
            <person name="Haridas S."/>
            <person name="Kuo A."/>
            <person name="Salamov A."/>
            <person name="Ahrendt S.R."/>
            <person name="Lipzen A."/>
            <person name="Sullivan W."/>
            <person name="Andreopoulos W.B."/>
            <person name="Clum A."/>
            <person name="Lindquist E."/>
            <person name="Daum C."/>
            <person name="Ramamoorthy G.K."/>
            <person name="Gryganskyi A."/>
            <person name="Culley D."/>
            <person name="Magnuson J.K."/>
            <person name="James T.Y."/>
            <person name="O'Malley M.A."/>
            <person name="Stajich J.E."/>
            <person name="Spatafora J.W."/>
            <person name="Visel A."/>
            <person name="Grigoriev I.V."/>
        </authorList>
    </citation>
    <scope>NUCLEOTIDE SEQUENCE [LARGE SCALE GENOMIC DNA]</scope>
    <source>
        <strain evidence="4">Finn</strain>
    </source>
</reference>
<dbReference type="GO" id="GO:0043161">
    <property type="term" value="P:proteasome-mediated ubiquitin-dependent protein catabolic process"/>
    <property type="evidence" value="ECO:0007669"/>
    <property type="project" value="TreeGrafter"/>
</dbReference>
<keyword evidence="5" id="KW-1185">Reference proteome</keyword>
<evidence type="ECO:0000259" key="3">
    <source>
        <dbReference type="PROSITE" id="PS50250"/>
    </source>
</evidence>
<evidence type="ECO:0000313" key="4">
    <source>
        <dbReference type="EMBL" id="ORX41986.1"/>
    </source>
</evidence>
<dbReference type="STRING" id="1754191.A0A1Y1UVG8"/>
<dbReference type="OrthoDB" id="8775810at2759"/>
<dbReference type="PROSITE" id="PS50250">
    <property type="entry name" value="PCI"/>
    <property type="match status" value="1"/>
</dbReference>
<sequence>MSLNEVTKLYETLNKEFNSSNPNLQKCGELLGKLKIAMIEFQFLVPEGEAQDQKILLLTKILEIGALWSIRVKDIPSFERYIAQLKTYYHDYSNLPQSQRMYSIIGLNLLRLLAQNRLSEFHTELETIEPDQLVSNIYIKHPVEIEQCLMEGSYNRVWNARANVPANEYLFFMDILVDTIRNDIASCSEKAYSSLPLSDAATLLYFNNEKEVLEFAKEHNWNVNMTEKKIYFVSNDKKTDAIPTKDTISKILNYARELERIV</sequence>
<reference evidence="4" key="1">
    <citation type="submission" date="2016-08" db="EMBL/GenBank/DDBJ databases">
        <title>Genomes of anaerobic fungi encode conserved fungal cellulosomes for biomass hydrolysis.</title>
        <authorList>
            <consortium name="DOE Joint Genome Institute"/>
            <person name="Haitjema C.H."/>
            <person name="Gilmore S.P."/>
            <person name="Henske J.K."/>
            <person name="Solomon K.V."/>
            <person name="De Groot R."/>
            <person name="Kuo A."/>
            <person name="Mondo S.J."/>
            <person name="Salamov A.A."/>
            <person name="Labutti K."/>
            <person name="Zhao Z."/>
            <person name="Chiniquy J."/>
            <person name="Barry K."/>
            <person name="Brewer H.M."/>
            <person name="Purvine S.O."/>
            <person name="Wright A.T."/>
            <person name="Boxma B."/>
            <person name="Van Alen T."/>
            <person name="Hackstein J.H."/>
            <person name="Baker S.E."/>
            <person name="Grigoriev I.V."/>
            <person name="O'Malley M.A."/>
        </authorList>
    </citation>
    <scope>NUCLEOTIDE SEQUENCE [LARGE SCALE GENOMIC DNA]</scope>
    <source>
        <strain evidence="4">Finn</strain>
    </source>
</reference>
<comment type="caution">
    <text evidence="4">The sequence shown here is derived from an EMBL/GenBank/DDBJ whole genome shotgun (WGS) entry which is preliminary data.</text>
</comment>
<dbReference type="GO" id="GO:0008541">
    <property type="term" value="C:proteasome regulatory particle, lid subcomplex"/>
    <property type="evidence" value="ECO:0007669"/>
    <property type="project" value="TreeGrafter"/>
</dbReference>
<dbReference type="PANTHER" id="PTHR12387">
    <property type="entry name" value="26S PROTEASOME NON-ATPASE REGULATORY SUBUNIT 8"/>
    <property type="match status" value="1"/>
</dbReference>
<proteinExistence type="inferred from homology"/>
<dbReference type="InterPro" id="IPR000717">
    <property type="entry name" value="PCI_dom"/>
</dbReference>
<dbReference type="AlphaFoldDB" id="A0A1Y1UVG8"/>
<dbReference type="GO" id="GO:0005829">
    <property type="term" value="C:cytosol"/>
    <property type="evidence" value="ECO:0007669"/>
    <property type="project" value="TreeGrafter"/>
</dbReference>
<feature type="domain" description="PCI" evidence="3">
    <location>
        <begin position="76"/>
        <end position="249"/>
    </location>
</feature>
<dbReference type="Gene3D" id="1.25.40.990">
    <property type="match status" value="1"/>
</dbReference>
<dbReference type="InterPro" id="IPR006746">
    <property type="entry name" value="26S_Psome_Rpn12"/>
</dbReference>
<evidence type="ECO:0000256" key="2">
    <source>
        <dbReference type="ARBA" id="ARBA00022942"/>
    </source>
</evidence>
<gene>
    <name evidence="4" type="ORF">BCR36DRAFT_309010</name>
</gene>
<organism evidence="4 5">
    <name type="scientific">Piromyces finnis</name>
    <dbReference type="NCBI Taxonomy" id="1754191"/>
    <lineage>
        <taxon>Eukaryota</taxon>
        <taxon>Fungi</taxon>
        <taxon>Fungi incertae sedis</taxon>
        <taxon>Chytridiomycota</taxon>
        <taxon>Chytridiomycota incertae sedis</taxon>
        <taxon>Neocallimastigomycetes</taxon>
        <taxon>Neocallimastigales</taxon>
        <taxon>Neocallimastigaceae</taxon>
        <taxon>Piromyces</taxon>
    </lineage>
</organism>
<evidence type="ECO:0000313" key="5">
    <source>
        <dbReference type="Proteomes" id="UP000193719"/>
    </source>
</evidence>
<evidence type="ECO:0000256" key="1">
    <source>
        <dbReference type="ARBA" id="ARBA00009627"/>
    </source>
</evidence>
<keyword evidence="2" id="KW-0647">Proteasome</keyword>
<dbReference type="Proteomes" id="UP000193719">
    <property type="component" value="Unassembled WGS sequence"/>
</dbReference>
<dbReference type="EMBL" id="MCFH01000073">
    <property type="protein sequence ID" value="ORX41986.1"/>
    <property type="molecule type" value="Genomic_DNA"/>
</dbReference>
<comment type="similarity">
    <text evidence="1">Belongs to the proteasome subunit S14 family.</text>
</comment>